<evidence type="ECO:0000256" key="1">
    <source>
        <dbReference type="SAM" id="MobiDB-lite"/>
    </source>
</evidence>
<dbReference type="EMBL" id="JACSQY010000001">
    <property type="protein sequence ID" value="MBD7907334.1"/>
    <property type="molecule type" value="Genomic_DNA"/>
</dbReference>
<feature type="region of interest" description="Disordered" evidence="1">
    <location>
        <begin position="18"/>
        <end position="43"/>
    </location>
</feature>
<sequence>MVSIVEVVKDESTSIYWSGNDPELMEQNESLQEESVPLKAKEASEDSPIVKRLRYLAEPFPRNAYRPLQFLVNGQLLTGGISAMTDSQIAIEVKQESKDLNEIRTLNLQEIEEVFWKGTPFS</sequence>
<organism evidence="2 3">
    <name type="scientific">Sporosarcina gallistercoris</name>
    <dbReference type="NCBI Taxonomy" id="2762245"/>
    <lineage>
        <taxon>Bacteria</taxon>
        <taxon>Bacillati</taxon>
        <taxon>Bacillota</taxon>
        <taxon>Bacilli</taxon>
        <taxon>Bacillales</taxon>
        <taxon>Caryophanaceae</taxon>
        <taxon>Sporosarcina</taxon>
    </lineage>
</organism>
<evidence type="ECO:0000313" key="2">
    <source>
        <dbReference type="EMBL" id="MBD7907334.1"/>
    </source>
</evidence>
<gene>
    <name evidence="2" type="ORF">H9659_03145</name>
</gene>
<protein>
    <submittedName>
        <fullName evidence="2">Uncharacterized protein</fullName>
    </submittedName>
</protein>
<comment type="caution">
    <text evidence="2">The sequence shown here is derived from an EMBL/GenBank/DDBJ whole genome shotgun (WGS) entry which is preliminary data.</text>
</comment>
<dbReference type="Proteomes" id="UP000659496">
    <property type="component" value="Unassembled WGS sequence"/>
</dbReference>
<keyword evidence="3" id="KW-1185">Reference proteome</keyword>
<proteinExistence type="predicted"/>
<name>A0ABR8PGN9_9BACL</name>
<reference evidence="2 3" key="1">
    <citation type="submission" date="2020-08" db="EMBL/GenBank/DDBJ databases">
        <title>A Genomic Blueprint of the Chicken Gut Microbiome.</title>
        <authorList>
            <person name="Gilroy R."/>
            <person name="Ravi A."/>
            <person name="Getino M."/>
            <person name="Pursley I."/>
            <person name="Horton D.L."/>
            <person name="Alikhan N.-F."/>
            <person name="Baker D."/>
            <person name="Gharbi K."/>
            <person name="Hall N."/>
            <person name="Watson M."/>
            <person name="Adriaenssens E.M."/>
            <person name="Foster-Nyarko E."/>
            <person name="Jarju S."/>
            <person name="Secka A."/>
            <person name="Antonio M."/>
            <person name="Oren A."/>
            <person name="Chaudhuri R."/>
            <person name="La Ragione R.M."/>
            <person name="Hildebrand F."/>
            <person name="Pallen M.J."/>
        </authorList>
    </citation>
    <scope>NUCLEOTIDE SEQUENCE [LARGE SCALE GENOMIC DNA]</scope>
    <source>
        <strain evidence="2 3">Sa3CUA8</strain>
    </source>
</reference>
<evidence type="ECO:0000313" key="3">
    <source>
        <dbReference type="Proteomes" id="UP000659496"/>
    </source>
</evidence>
<accession>A0ABR8PGN9</accession>